<protein>
    <submittedName>
        <fullName evidence="1">Uncharacterized protein</fullName>
    </submittedName>
</protein>
<sequence length="176" mass="18299">MSRLIGIVVVLAALAAVYYFAIYQEPTPSEQIETAAQDAGDAVQDAASALGEAVSDAAQSVTEQAGDTVAAIQEQGAQTLEDASGAVTETINNSTSALTDGAAGLQQQGQELIKQLQDDGLLTEAGFDYDKVVSQVEASPLVQVVKDQFIAIVGEIRDAPEQLDTGLDKLKALFQG</sequence>
<proteinExistence type="predicted"/>
<dbReference type="EMBL" id="JAMFMB010000001">
    <property type="protein sequence ID" value="MCL6282193.1"/>
    <property type="molecule type" value="Genomic_DNA"/>
</dbReference>
<dbReference type="Proteomes" id="UP001203880">
    <property type="component" value="Unassembled WGS sequence"/>
</dbReference>
<comment type="caution">
    <text evidence="1">The sequence shown here is derived from an EMBL/GenBank/DDBJ whole genome shotgun (WGS) entry which is preliminary data.</text>
</comment>
<evidence type="ECO:0000313" key="2">
    <source>
        <dbReference type="Proteomes" id="UP001203880"/>
    </source>
</evidence>
<evidence type="ECO:0000313" key="1">
    <source>
        <dbReference type="EMBL" id="MCL6282193.1"/>
    </source>
</evidence>
<name>A0ABT0PZ46_9RHOB</name>
<dbReference type="Gene3D" id="1.20.120.20">
    <property type="entry name" value="Apolipoprotein"/>
    <property type="match status" value="1"/>
</dbReference>
<accession>A0ABT0PZ46</accession>
<gene>
    <name evidence="1" type="ORF">M3P21_01515</name>
</gene>
<dbReference type="RefSeq" id="WP_249706220.1">
    <property type="nucleotide sequence ID" value="NZ_JAMFMB010000001.1"/>
</dbReference>
<keyword evidence="2" id="KW-1185">Reference proteome</keyword>
<reference evidence="1" key="1">
    <citation type="submission" date="2022-05" db="EMBL/GenBank/DDBJ databases">
        <authorList>
            <person name="Park J.-S."/>
        </authorList>
    </citation>
    <scope>NUCLEOTIDE SEQUENCE</scope>
    <source>
        <strain evidence="1">2012CJ41-6</strain>
    </source>
</reference>
<organism evidence="1 2">
    <name type="scientific">Ruegeria spongiae</name>
    <dbReference type="NCBI Taxonomy" id="2942209"/>
    <lineage>
        <taxon>Bacteria</taxon>
        <taxon>Pseudomonadati</taxon>
        <taxon>Pseudomonadota</taxon>
        <taxon>Alphaproteobacteria</taxon>
        <taxon>Rhodobacterales</taxon>
        <taxon>Roseobacteraceae</taxon>
        <taxon>Ruegeria</taxon>
    </lineage>
</organism>